<dbReference type="PROSITE" id="PS00680">
    <property type="entry name" value="MAP_1"/>
    <property type="match status" value="1"/>
</dbReference>
<dbReference type="InterPro" id="IPR000994">
    <property type="entry name" value="Pept_M24"/>
</dbReference>
<protein>
    <recommendedName>
        <fullName evidence="6 7">Methionine aminopeptidase</fullName>
        <shortName evidence="6">MAP</shortName>
        <shortName evidence="6">MetAP</shortName>
        <ecNumber evidence="6 7">3.4.11.18</ecNumber>
    </recommendedName>
    <alternativeName>
        <fullName evidence="6">Peptidase M</fullName>
    </alternativeName>
</protein>
<dbReference type="HAMAP" id="MF_01974">
    <property type="entry name" value="MetAP_1"/>
    <property type="match status" value="1"/>
</dbReference>
<feature type="domain" description="Peptidase M24" evidence="8">
    <location>
        <begin position="39"/>
        <end position="276"/>
    </location>
</feature>
<dbReference type="Gene3D" id="3.90.230.10">
    <property type="entry name" value="Creatinase/methionine aminopeptidase superfamily"/>
    <property type="match status" value="1"/>
</dbReference>
<evidence type="ECO:0000256" key="3">
    <source>
        <dbReference type="ARBA" id="ARBA00022670"/>
    </source>
</evidence>
<sequence length="305" mass="32551">MGAAADCLRRIVEYAAPVTVDAERRRAMVQIKTPEQIAKMREAGLVVAAIHAATREAAVPGATTLDLDQVARKVIADHGAKSNFLGYGGFPATICTSVNEVVVHGIPDDKTVLKDGDIISIDAGAIIDGWHGDAAYTAFVGTGHAPELVELSRVTEESMWAGIAAMKVNNRLVDISKAIESYIRRQPRPSTGKYGIVEDYGGHGIGTEMHMDPHLLNYVARKRGKGIKLVPGVCLAIEPMVSLGTARTEVLPDEWTVITTDGSWSSHWEHSIALTEQGPLVLTAPDCGRAKLAEYGVEAAPDPLG</sequence>
<feature type="binding site" evidence="6">
    <location>
        <position position="210"/>
    </location>
    <ligand>
        <name>substrate</name>
    </ligand>
</feature>
<dbReference type="Proteomes" id="UP000318186">
    <property type="component" value="Unassembled WGS sequence"/>
</dbReference>
<accession>A0A561V0H5</accession>
<dbReference type="SUPFAM" id="SSF55920">
    <property type="entry name" value="Creatinase/aminopeptidase"/>
    <property type="match status" value="1"/>
</dbReference>
<evidence type="ECO:0000256" key="5">
    <source>
        <dbReference type="ARBA" id="ARBA00022801"/>
    </source>
</evidence>
<keyword evidence="2 6" id="KW-0031">Aminopeptidase</keyword>
<feature type="binding site" evidence="6">
    <location>
        <position position="238"/>
    </location>
    <ligand>
        <name>a divalent metal cation</name>
        <dbReference type="ChEBI" id="CHEBI:60240"/>
        <label>2</label>
        <note>catalytic</note>
    </ligand>
</feature>
<comment type="function">
    <text evidence="1 6">Removes the N-terminal methionine from nascent proteins. The N-terminal methionine is often cleaved when the second residue in the primary sequence is small and uncharged (Met-Ala-, Cys, Gly, Pro, Ser, Thr, or Val). Requires deformylation of the N(alpha)-formylated initiator methionine before it can be hydrolyzed.</text>
</comment>
<dbReference type="GO" id="GO:0005829">
    <property type="term" value="C:cytosol"/>
    <property type="evidence" value="ECO:0007669"/>
    <property type="project" value="TreeGrafter"/>
</dbReference>
<dbReference type="InterPro" id="IPR001714">
    <property type="entry name" value="Pept_M24_MAP"/>
</dbReference>
<feature type="binding site" evidence="6">
    <location>
        <position position="203"/>
    </location>
    <ligand>
        <name>a divalent metal cation</name>
        <dbReference type="ChEBI" id="CHEBI:60240"/>
        <label>2</label>
        <note>catalytic</note>
    </ligand>
</feature>
<dbReference type="GO" id="GO:0070006">
    <property type="term" value="F:metalloaminopeptidase activity"/>
    <property type="evidence" value="ECO:0007669"/>
    <property type="project" value="UniProtKB-UniRule"/>
</dbReference>
<dbReference type="GO" id="GO:0006508">
    <property type="term" value="P:proteolysis"/>
    <property type="evidence" value="ECO:0007669"/>
    <property type="project" value="UniProtKB-KW"/>
</dbReference>
<comment type="catalytic activity">
    <reaction evidence="6 7">
        <text>Release of N-terminal amino acids, preferentially methionine, from peptides and arylamides.</text>
        <dbReference type="EC" id="3.4.11.18"/>
    </reaction>
</comment>
<feature type="binding site" evidence="6">
    <location>
        <position position="269"/>
    </location>
    <ligand>
        <name>a divalent metal cation</name>
        <dbReference type="ChEBI" id="CHEBI:60240"/>
        <label>2</label>
        <note>catalytic</note>
    </ligand>
</feature>
<feature type="binding site" evidence="6">
    <location>
        <position position="104"/>
    </location>
    <ligand>
        <name>substrate</name>
    </ligand>
</feature>
<gene>
    <name evidence="6" type="primary">map</name>
    <name evidence="9" type="ORF">FHX80_113575</name>
</gene>
<evidence type="ECO:0000256" key="2">
    <source>
        <dbReference type="ARBA" id="ARBA00022438"/>
    </source>
</evidence>
<dbReference type="AlphaFoldDB" id="A0A561V0H5"/>
<dbReference type="NCBIfam" id="TIGR00500">
    <property type="entry name" value="met_pdase_I"/>
    <property type="match status" value="1"/>
</dbReference>
<dbReference type="Pfam" id="PF00557">
    <property type="entry name" value="Peptidase_M24"/>
    <property type="match status" value="1"/>
</dbReference>
<comment type="caution">
    <text evidence="9">The sequence shown here is derived from an EMBL/GenBank/DDBJ whole genome shotgun (WGS) entry which is preliminary data.</text>
</comment>
<dbReference type="CDD" id="cd01086">
    <property type="entry name" value="MetAP1"/>
    <property type="match status" value="1"/>
</dbReference>
<dbReference type="PANTHER" id="PTHR43330:SF27">
    <property type="entry name" value="METHIONINE AMINOPEPTIDASE"/>
    <property type="match status" value="1"/>
</dbReference>
<feature type="binding site" evidence="6">
    <location>
        <position position="269"/>
    </location>
    <ligand>
        <name>a divalent metal cation</name>
        <dbReference type="ChEBI" id="CHEBI:60240"/>
        <label>1</label>
    </ligand>
</feature>
<dbReference type="PANTHER" id="PTHR43330">
    <property type="entry name" value="METHIONINE AMINOPEPTIDASE"/>
    <property type="match status" value="1"/>
</dbReference>
<organism evidence="9 10">
    <name type="scientific">Streptomyces brevispora</name>
    <dbReference type="NCBI Taxonomy" id="887462"/>
    <lineage>
        <taxon>Bacteria</taxon>
        <taxon>Bacillati</taxon>
        <taxon>Actinomycetota</taxon>
        <taxon>Actinomycetes</taxon>
        <taxon>Kitasatosporales</taxon>
        <taxon>Streptomycetaceae</taxon>
        <taxon>Streptomyces</taxon>
    </lineage>
</organism>
<feature type="binding site" evidence="6">
    <location>
        <position position="133"/>
    </location>
    <ligand>
        <name>a divalent metal cation</name>
        <dbReference type="ChEBI" id="CHEBI:60240"/>
        <label>1</label>
    </ligand>
</feature>
<evidence type="ECO:0000256" key="6">
    <source>
        <dbReference type="HAMAP-Rule" id="MF_01974"/>
    </source>
</evidence>
<comment type="similarity">
    <text evidence="6">Belongs to the peptidase M24A family. Methionine aminopeptidase type 1 subfamily.</text>
</comment>
<keyword evidence="4 6" id="KW-0479">Metal-binding</keyword>
<evidence type="ECO:0000256" key="1">
    <source>
        <dbReference type="ARBA" id="ARBA00002521"/>
    </source>
</evidence>
<evidence type="ECO:0000313" key="10">
    <source>
        <dbReference type="Proteomes" id="UP000318186"/>
    </source>
</evidence>
<evidence type="ECO:0000256" key="4">
    <source>
        <dbReference type="ARBA" id="ARBA00022723"/>
    </source>
</evidence>
<feature type="binding site" evidence="6">
    <location>
        <position position="133"/>
    </location>
    <ligand>
        <name>a divalent metal cation</name>
        <dbReference type="ChEBI" id="CHEBI:60240"/>
        <label>2</label>
        <note>catalytic</note>
    </ligand>
</feature>
<feature type="binding site" evidence="6">
    <location>
        <position position="122"/>
    </location>
    <ligand>
        <name>a divalent metal cation</name>
        <dbReference type="ChEBI" id="CHEBI:60240"/>
        <label>1</label>
    </ligand>
</feature>
<evidence type="ECO:0000256" key="7">
    <source>
        <dbReference type="RuleBase" id="RU003653"/>
    </source>
</evidence>
<keyword evidence="5 6" id="KW-0378">Hydrolase</keyword>
<dbReference type="PRINTS" id="PR00599">
    <property type="entry name" value="MAPEPTIDASE"/>
</dbReference>
<dbReference type="InterPro" id="IPR036005">
    <property type="entry name" value="Creatinase/aminopeptidase-like"/>
</dbReference>
<name>A0A561V0H5_9ACTN</name>
<evidence type="ECO:0000313" key="9">
    <source>
        <dbReference type="EMBL" id="TWG05099.1"/>
    </source>
</evidence>
<proteinExistence type="inferred from homology"/>
<keyword evidence="3 6" id="KW-0645">Protease</keyword>
<dbReference type="GO" id="GO:0004239">
    <property type="term" value="F:initiator methionyl aminopeptidase activity"/>
    <property type="evidence" value="ECO:0007669"/>
    <property type="project" value="UniProtKB-UniRule"/>
</dbReference>
<comment type="subunit">
    <text evidence="6">Monomer.</text>
</comment>
<dbReference type="InterPro" id="IPR002467">
    <property type="entry name" value="Pept_M24A_MAP1"/>
</dbReference>
<dbReference type="EMBL" id="VIWW01000001">
    <property type="protein sequence ID" value="TWG05099.1"/>
    <property type="molecule type" value="Genomic_DNA"/>
</dbReference>
<reference evidence="9 10" key="1">
    <citation type="submission" date="2019-06" db="EMBL/GenBank/DDBJ databases">
        <title>Sequencing the genomes of 1000 actinobacteria strains.</title>
        <authorList>
            <person name="Klenk H.-P."/>
        </authorList>
    </citation>
    <scope>NUCLEOTIDE SEQUENCE [LARGE SCALE GENOMIC DNA]</scope>
    <source>
        <strain evidence="9 10">DSM 42059</strain>
    </source>
</reference>
<dbReference type="EC" id="3.4.11.18" evidence="6 7"/>
<evidence type="ECO:0000259" key="8">
    <source>
        <dbReference type="Pfam" id="PF00557"/>
    </source>
</evidence>
<dbReference type="GO" id="GO:0046872">
    <property type="term" value="F:metal ion binding"/>
    <property type="evidence" value="ECO:0007669"/>
    <property type="project" value="UniProtKB-UniRule"/>
</dbReference>
<comment type="cofactor">
    <cofactor evidence="6">
        <name>Co(2+)</name>
        <dbReference type="ChEBI" id="CHEBI:48828"/>
    </cofactor>
    <cofactor evidence="6">
        <name>Zn(2+)</name>
        <dbReference type="ChEBI" id="CHEBI:29105"/>
    </cofactor>
    <cofactor evidence="6">
        <name>Mn(2+)</name>
        <dbReference type="ChEBI" id="CHEBI:29035"/>
    </cofactor>
    <cofactor evidence="6">
        <name>Fe(2+)</name>
        <dbReference type="ChEBI" id="CHEBI:29033"/>
    </cofactor>
    <text evidence="6">Binds 2 divalent metal cations per subunit. Has a high-affinity and a low affinity metal-binding site. The true nature of the physiological cofactor is under debate. The enzyme is active with cobalt, zinc, manganese or divalent iron ions. Most likely, methionine aminopeptidases function as mononuclear Fe(2+)-metalloproteases under physiological conditions, and the catalytically relevant metal-binding site has been assigned to the histidine-containing high-affinity site.</text>
</comment>